<dbReference type="AlphaFoldDB" id="A0A1H9F1W4"/>
<evidence type="ECO:0000313" key="1">
    <source>
        <dbReference type="EMBL" id="SEQ31895.1"/>
    </source>
</evidence>
<gene>
    <name evidence="1" type="ORF">SAMN05444359_10851</name>
</gene>
<dbReference type="RefSeq" id="WP_090167427.1">
    <property type="nucleotide sequence ID" value="NZ_FOFB01000008.1"/>
</dbReference>
<dbReference type="Proteomes" id="UP000199021">
    <property type="component" value="Unassembled WGS sequence"/>
</dbReference>
<sequence length="170" mass="19560">MRLITLLLILSFSTSTFGWLSNHASAQRVLLFEKLTASQSDRMYEGEWLKFRLKGDNFYQEGPIREMRPDIQALVINDRFVMLDEIELVNRGKTFGAAAGYSLMTFGVGWSFWSLAGNYTDGNPLTKYESRDLMITLTSVGTGFLINKIFGQRKFKPNKYRRLRVVDTSF</sequence>
<accession>A0A1H9F1W4</accession>
<dbReference type="OrthoDB" id="1495079at2"/>
<keyword evidence="2" id="KW-1185">Reference proteome</keyword>
<dbReference type="InParanoid" id="A0A1H9F1W4"/>
<name>A0A1H9F1W4_9BACT</name>
<evidence type="ECO:0000313" key="2">
    <source>
        <dbReference type="Proteomes" id="UP000199021"/>
    </source>
</evidence>
<proteinExistence type="predicted"/>
<dbReference type="EMBL" id="FOFB01000008">
    <property type="protein sequence ID" value="SEQ31895.1"/>
    <property type="molecule type" value="Genomic_DNA"/>
</dbReference>
<dbReference type="STRING" id="478744.SAMN05444359_10851"/>
<protein>
    <submittedName>
        <fullName evidence="1">Uncharacterized protein</fullName>
    </submittedName>
</protein>
<organism evidence="1 2">
    <name type="scientific">Neolewinella agarilytica</name>
    <dbReference type="NCBI Taxonomy" id="478744"/>
    <lineage>
        <taxon>Bacteria</taxon>
        <taxon>Pseudomonadati</taxon>
        <taxon>Bacteroidota</taxon>
        <taxon>Saprospiria</taxon>
        <taxon>Saprospirales</taxon>
        <taxon>Lewinellaceae</taxon>
        <taxon>Neolewinella</taxon>
    </lineage>
</organism>
<reference evidence="2" key="1">
    <citation type="submission" date="2016-10" db="EMBL/GenBank/DDBJ databases">
        <authorList>
            <person name="Varghese N."/>
            <person name="Submissions S."/>
        </authorList>
    </citation>
    <scope>NUCLEOTIDE SEQUENCE [LARGE SCALE GENOMIC DNA]</scope>
    <source>
        <strain evidence="2">DSM 24740</strain>
    </source>
</reference>